<keyword evidence="7" id="KW-1185">Reference proteome</keyword>
<evidence type="ECO:0000256" key="3">
    <source>
        <dbReference type="ARBA" id="ARBA00047549"/>
    </source>
</evidence>
<evidence type="ECO:0000259" key="5">
    <source>
        <dbReference type="PROSITE" id="PS50206"/>
    </source>
</evidence>
<dbReference type="Proteomes" id="UP000644610">
    <property type="component" value="Unassembled WGS sequence"/>
</dbReference>
<comment type="catalytic activity">
    <reaction evidence="3">
        <text>thiosulfate + hydrogen cyanide = thiocyanate + sulfite + 2 H(+)</text>
        <dbReference type="Rhea" id="RHEA:16881"/>
        <dbReference type="ChEBI" id="CHEBI:15378"/>
        <dbReference type="ChEBI" id="CHEBI:17359"/>
        <dbReference type="ChEBI" id="CHEBI:18022"/>
        <dbReference type="ChEBI" id="CHEBI:18407"/>
        <dbReference type="ChEBI" id="CHEBI:33542"/>
        <dbReference type="EC" id="2.8.1.1"/>
    </reaction>
</comment>
<evidence type="ECO:0000256" key="2">
    <source>
        <dbReference type="ARBA" id="ARBA00022737"/>
    </source>
</evidence>
<dbReference type="InterPro" id="IPR001307">
    <property type="entry name" value="Thiosulphate_STrfase_CS"/>
</dbReference>
<dbReference type="CDD" id="cd01448">
    <property type="entry name" value="TST_Repeat_1"/>
    <property type="match status" value="1"/>
</dbReference>
<keyword evidence="2" id="KW-0677">Repeat</keyword>
<dbReference type="Gene3D" id="3.40.250.10">
    <property type="entry name" value="Rhodanese-like domain"/>
    <property type="match status" value="2"/>
</dbReference>
<dbReference type="SMART" id="SM00450">
    <property type="entry name" value="RHOD"/>
    <property type="match status" value="2"/>
</dbReference>
<reference evidence="6" key="1">
    <citation type="submission" date="2021-01" db="EMBL/GenBank/DDBJ databases">
        <title>Whole genome shotgun sequence of Planotetraspora silvatica NBRC 100141.</title>
        <authorList>
            <person name="Komaki H."/>
            <person name="Tamura T."/>
        </authorList>
    </citation>
    <scope>NUCLEOTIDE SEQUENCE</scope>
    <source>
        <strain evidence="6">NBRC 100141</strain>
    </source>
</reference>
<dbReference type="GO" id="GO:0004792">
    <property type="term" value="F:thiosulfate-cyanide sulfurtransferase activity"/>
    <property type="evidence" value="ECO:0007669"/>
    <property type="project" value="UniProtKB-EC"/>
</dbReference>
<dbReference type="InterPro" id="IPR001763">
    <property type="entry name" value="Rhodanese-like_dom"/>
</dbReference>
<dbReference type="RefSeq" id="WP_203980336.1">
    <property type="nucleotide sequence ID" value="NZ_BAAAKY010000013.1"/>
</dbReference>
<dbReference type="AlphaFoldDB" id="A0A8J3URQ7"/>
<sequence length="279" mass="31043">MSRSAVLVDADWVEANLDTPGVVLVEVDEDTSAYAKGHIRGAVKIDWRQDLQDPVRRDFVDKAGFEALLSARGIANDDTVVLYGGNNNWFAAYAYWYFKLYGHENVKLLDGGRKKWELDSRELVEDVAARSATTYSASEQDLSIRAFRDDVVAAIGKQNLVDVRSPDEFTGKLLAPAHLPQEQAQRAGHVPTARNIPWSKAANDDGTFRSDDELKDLYSGEGVDFGKDTIAYCRIGERSAHSWFVLHEILDQANVKNYDGSWTEYGSLVGVPIELGEAR</sequence>
<accession>A0A8J3URQ7</accession>
<evidence type="ECO:0000313" key="7">
    <source>
        <dbReference type="Proteomes" id="UP000644610"/>
    </source>
</evidence>
<dbReference type="Pfam" id="PF00581">
    <property type="entry name" value="Rhodanese"/>
    <property type="match status" value="2"/>
</dbReference>
<dbReference type="PANTHER" id="PTHR43855:SF1">
    <property type="entry name" value="THIOSULFATE SULFURTRANSFERASE"/>
    <property type="match status" value="1"/>
</dbReference>
<gene>
    <name evidence="6" type="ORF">Psi02_72870</name>
</gene>
<dbReference type="PANTHER" id="PTHR43855">
    <property type="entry name" value="THIOSULFATE SULFURTRANSFERASE"/>
    <property type="match status" value="1"/>
</dbReference>
<dbReference type="SUPFAM" id="SSF52821">
    <property type="entry name" value="Rhodanese/Cell cycle control phosphatase"/>
    <property type="match status" value="2"/>
</dbReference>
<dbReference type="InterPro" id="IPR051126">
    <property type="entry name" value="Thiosulfate_sulfurtransferase"/>
</dbReference>
<evidence type="ECO:0000256" key="4">
    <source>
        <dbReference type="RuleBase" id="RU000507"/>
    </source>
</evidence>
<name>A0A8J3URQ7_9ACTN</name>
<keyword evidence="1 4" id="KW-0808">Transferase</keyword>
<evidence type="ECO:0000313" key="6">
    <source>
        <dbReference type="EMBL" id="GII50863.1"/>
    </source>
</evidence>
<protein>
    <recommendedName>
        <fullName evidence="4">Sulfurtransferase</fullName>
    </recommendedName>
</protein>
<dbReference type="PROSITE" id="PS00683">
    <property type="entry name" value="RHODANESE_2"/>
    <property type="match status" value="1"/>
</dbReference>
<dbReference type="PROSITE" id="PS50206">
    <property type="entry name" value="RHODANESE_3"/>
    <property type="match status" value="2"/>
</dbReference>
<feature type="domain" description="Rhodanese" evidence="5">
    <location>
        <begin position="154"/>
        <end position="274"/>
    </location>
</feature>
<dbReference type="FunFam" id="3.40.250.10:FF:000024">
    <property type="entry name" value="Sulfurtransferase"/>
    <property type="match status" value="1"/>
</dbReference>
<evidence type="ECO:0000256" key="1">
    <source>
        <dbReference type="ARBA" id="ARBA00022679"/>
    </source>
</evidence>
<dbReference type="EMBL" id="BOOQ01000057">
    <property type="protein sequence ID" value="GII50863.1"/>
    <property type="molecule type" value="Genomic_DNA"/>
</dbReference>
<proteinExistence type="predicted"/>
<feature type="domain" description="Rhodanese" evidence="5">
    <location>
        <begin position="18"/>
        <end position="125"/>
    </location>
</feature>
<dbReference type="InterPro" id="IPR036873">
    <property type="entry name" value="Rhodanese-like_dom_sf"/>
</dbReference>
<dbReference type="CDD" id="cd01449">
    <property type="entry name" value="TST_Repeat_2"/>
    <property type="match status" value="1"/>
</dbReference>
<comment type="caution">
    <text evidence="6">The sequence shown here is derived from an EMBL/GenBank/DDBJ whole genome shotgun (WGS) entry which is preliminary data.</text>
</comment>
<organism evidence="6 7">
    <name type="scientific">Planotetraspora silvatica</name>
    <dbReference type="NCBI Taxonomy" id="234614"/>
    <lineage>
        <taxon>Bacteria</taxon>
        <taxon>Bacillati</taxon>
        <taxon>Actinomycetota</taxon>
        <taxon>Actinomycetes</taxon>
        <taxon>Streptosporangiales</taxon>
        <taxon>Streptosporangiaceae</taxon>
        <taxon>Planotetraspora</taxon>
    </lineage>
</organism>